<feature type="binding site" description="axial binding residue" evidence="9">
    <location>
        <position position="448"/>
    </location>
    <ligand>
        <name>heme</name>
        <dbReference type="ChEBI" id="CHEBI:30413"/>
    </ligand>
    <ligandPart>
        <name>Fe</name>
        <dbReference type="ChEBI" id="CHEBI:18248"/>
    </ligandPart>
</feature>
<evidence type="ECO:0000256" key="5">
    <source>
        <dbReference type="ARBA" id="ARBA00022723"/>
    </source>
</evidence>
<evidence type="ECO:0000256" key="9">
    <source>
        <dbReference type="PIRSR" id="PIRSR602401-1"/>
    </source>
</evidence>
<evidence type="ECO:0000256" key="7">
    <source>
        <dbReference type="ARBA" id="ARBA00023004"/>
    </source>
</evidence>
<dbReference type="CDD" id="cd11065">
    <property type="entry name" value="CYP64-like"/>
    <property type="match status" value="1"/>
</dbReference>
<sequence length="520" mass="57357">MWDLNLLASLSATLCIAFLWLRRRRQSPYYALPLPPGPKPLPILGNILQMPTRSEAQVYDKWGREHGSSLIHLNIAGTPMIVINSAETANDLLERRSLIYSGRPSTVMAFELMGWHWHLAALPYGEEFRTGRRLFHREFNPQASLRFRPLQLDVTHDLLRRLVVSPDQYSEHIIHMAGTSIISVAYGMKVKPHDDPYIAAAELANRSLVAALSPGSFYVDYLPFLRYVPEWMPGAGFKAKAREWRGHTENVLNMPYDKAKKDYLDGTSTVSFVSQCLEALSASSGDKKDIASEEHAIKAAAASMFNAGVETTASIIKSAILAMLRNPEVQAKAQKELDEVIGHGNLPDFSHENVLPYVGAVVKEVMRWGAILPLGLPHLVTEEDAYNGYRIPANSIVVSNIWAMLHDENVYPNPSAFDPERFLSSDGQLDPTVPDPALALFGFGRRICPGRYMGLASIWITIASLLAAFDIEKAVDIDGSYIEPSDECIPGIVACPVPFKASIKPRSPAALAAVSATARA</sequence>
<dbReference type="GO" id="GO:0020037">
    <property type="term" value="F:heme binding"/>
    <property type="evidence" value="ECO:0007669"/>
    <property type="project" value="InterPro"/>
</dbReference>
<dbReference type="InterPro" id="IPR002401">
    <property type="entry name" value="Cyt_P450_E_grp-I"/>
</dbReference>
<protein>
    <recommendedName>
        <fullName evidence="13">Cytochrome P450</fullName>
    </recommendedName>
</protein>
<accession>A0A0C9T1G7</accession>
<dbReference type="PROSITE" id="PS00086">
    <property type="entry name" value="CYTOCHROME_P450"/>
    <property type="match status" value="1"/>
</dbReference>
<organism evidence="11 12">
    <name type="scientific">Plicaturopsis crispa FD-325 SS-3</name>
    <dbReference type="NCBI Taxonomy" id="944288"/>
    <lineage>
        <taxon>Eukaryota</taxon>
        <taxon>Fungi</taxon>
        <taxon>Dikarya</taxon>
        <taxon>Basidiomycota</taxon>
        <taxon>Agaricomycotina</taxon>
        <taxon>Agaricomycetes</taxon>
        <taxon>Agaricomycetidae</taxon>
        <taxon>Amylocorticiales</taxon>
        <taxon>Amylocorticiaceae</taxon>
        <taxon>Plicatura</taxon>
        <taxon>Plicaturopsis crispa</taxon>
    </lineage>
</organism>
<evidence type="ECO:0000256" key="4">
    <source>
        <dbReference type="ARBA" id="ARBA00022617"/>
    </source>
</evidence>
<comment type="pathway">
    <text evidence="2">Secondary metabolite biosynthesis.</text>
</comment>
<evidence type="ECO:0000256" key="2">
    <source>
        <dbReference type="ARBA" id="ARBA00005179"/>
    </source>
</evidence>
<keyword evidence="12" id="KW-1185">Reference proteome</keyword>
<keyword evidence="7 9" id="KW-0408">Iron</keyword>
<evidence type="ECO:0000313" key="11">
    <source>
        <dbReference type="EMBL" id="KII83024.1"/>
    </source>
</evidence>
<proteinExistence type="inferred from homology"/>
<reference evidence="11 12" key="1">
    <citation type="submission" date="2014-06" db="EMBL/GenBank/DDBJ databases">
        <title>Evolutionary Origins and Diversification of the Mycorrhizal Mutualists.</title>
        <authorList>
            <consortium name="DOE Joint Genome Institute"/>
            <consortium name="Mycorrhizal Genomics Consortium"/>
            <person name="Kohler A."/>
            <person name="Kuo A."/>
            <person name="Nagy L.G."/>
            <person name="Floudas D."/>
            <person name="Copeland A."/>
            <person name="Barry K.W."/>
            <person name="Cichocki N."/>
            <person name="Veneault-Fourrey C."/>
            <person name="LaButti K."/>
            <person name="Lindquist E.A."/>
            <person name="Lipzen A."/>
            <person name="Lundell T."/>
            <person name="Morin E."/>
            <person name="Murat C."/>
            <person name="Riley R."/>
            <person name="Ohm R."/>
            <person name="Sun H."/>
            <person name="Tunlid A."/>
            <person name="Henrissat B."/>
            <person name="Grigoriev I.V."/>
            <person name="Hibbett D.S."/>
            <person name="Martin F."/>
        </authorList>
    </citation>
    <scope>NUCLEOTIDE SEQUENCE [LARGE SCALE GENOMIC DNA]</scope>
    <source>
        <strain evidence="11 12">FD-325 SS-3</strain>
    </source>
</reference>
<evidence type="ECO:0000256" key="6">
    <source>
        <dbReference type="ARBA" id="ARBA00023002"/>
    </source>
</evidence>
<dbReference type="InterPro" id="IPR001128">
    <property type="entry name" value="Cyt_P450"/>
</dbReference>
<dbReference type="GO" id="GO:0005506">
    <property type="term" value="F:iron ion binding"/>
    <property type="evidence" value="ECO:0007669"/>
    <property type="project" value="InterPro"/>
</dbReference>
<dbReference type="GO" id="GO:0004497">
    <property type="term" value="F:monooxygenase activity"/>
    <property type="evidence" value="ECO:0007669"/>
    <property type="project" value="UniProtKB-KW"/>
</dbReference>
<dbReference type="AlphaFoldDB" id="A0A0C9T1G7"/>
<keyword evidence="5 9" id="KW-0479">Metal-binding</keyword>
<evidence type="ECO:0000256" key="3">
    <source>
        <dbReference type="ARBA" id="ARBA00010617"/>
    </source>
</evidence>
<comment type="similarity">
    <text evidence="3 10">Belongs to the cytochrome P450 family.</text>
</comment>
<name>A0A0C9T1G7_PLICR</name>
<dbReference type="Gene3D" id="1.10.630.10">
    <property type="entry name" value="Cytochrome P450"/>
    <property type="match status" value="1"/>
</dbReference>
<evidence type="ECO:0008006" key="13">
    <source>
        <dbReference type="Google" id="ProtNLM"/>
    </source>
</evidence>
<dbReference type="PANTHER" id="PTHR46300">
    <property type="entry name" value="P450, PUTATIVE (EUROFUNG)-RELATED-RELATED"/>
    <property type="match status" value="1"/>
</dbReference>
<keyword evidence="4 9" id="KW-0349">Heme</keyword>
<dbReference type="InterPro" id="IPR017972">
    <property type="entry name" value="Cyt_P450_CS"/>
</dbReference>
<evidence type="ECO:0000313" key="12">
    <source>
        <dbReference type="Proteomes" id="UP000053263"/>
    </source>
</evidence>
<dbReference type="GO" id="GO:0016705">
    <property type="term" value="F:oxidoreductase activity, acting on paired donors, with incorporation or reduction of molecular oxygen"/>
    <property type="evidence" value="ECO:0007669"/>
    <property type="project" value="InterPro"/>
</dbReference>
<gene>
    <name evidence="11" type="ORF">PLICRDRAFT_47437</name>
</gene>
<dbReference type="Pfam" id="PF00067">
    <property type="entry name" value="p450"/>
    <property type="match status" value="1"/>
</dbReference>
<dbReference type="EMBL" id="KN832587">
    <property type="protein sequence ID" value="KII83024.1"/>
    <property type="molecule type" value="Genomic_DNA"/>
</dbReference>
<dbReference type="HOGENOM" id="CLU_001570_2_3_1"/>
<dbReference type="InterPro" id="IPR050364">
    <property type="entry name" value="Cytochrome_P450_fung"/>
</dbReference>
<dbReference type="SUPFAM" id="SSF48264">
    <property type="entry name" value="Cytochrome P450"/>
    <property type="match status" value="1"/>
</dbReference>
<evidence type="ECO:0000256" key="10">
    <source>
        <dbReference type="RuleBase" id="RU000461"/>
    </source>
</evidence>
<dbReference type="Proteomes" id="UP000053263">
    <property type="component" value="Unassembled WGS sequence"/>
</dbReference>
<keyword evidence="8 10" id="KW-0503">Monooxygenase</keyword>
<comment type="cofactor">
    <cofactor evidence="1 9">
        <name>heme</name>
        <dbReference type="ChEBI" id="CHEBI:30413"/>
    </cofactor>
</comment>
<dbReference type="OrthoDB" id="2789670at2759"/>
<evidence type="ECO:0000256" key="1">
    <source>
        <dbReference type="ARBA" id="ARBA00001971"/>
    </source>
</evidence>
<dbReference type="InterPro" id="IPR036396">
    <property type="entry name" value="Cyt_P450_sf"/>
</dbReference>
<dbReference type="PANTHER" id="PTHR46300:SF7">
    <property type="entry name" value="P450, PUTATIVE (EUROFUNG)-RELATED"/>
    <property type="match status" value="1"/>
</dbReference>
<dbReference type="PRINTS" id="PR00385">
    <property type="entry name" value="P450"/>
</dbReference>
<evidence type="ECO:0000256" key="8">
    <source>
        <dbReference type="ARBA" id="ARBA00023033"/>
    </source>
</evidence>
<dbReference type="PRINTS" id="PR00463">
    <property type="entry name" value="EP450I"/>
</dbReference>
<keyword evidence="6 10" id="KW-0560">Oxidoreductase</keyword>